<sequence length="193" mass="22393">MNPISDASLAIYHQWNKLHENNELNLTKVVIKIFPGIWKQNADLTFLPGFVNWGVLEDENPEYDTILNRKYLCLNEIIRNHTISKAKNFLNLPIVFTVFENFQEKKQRLSKILESGNETEAKKILGLHFMFKGNFPTDLLRFRYETKEIMEYKIKIAAKHGFGGIALASVNDDDMEDVCGNSIFKNFVKYSEP</sequence>
<dbReference type="WBParaSite" id="PDA_v2.g31525.t1">
    <property type="protein sequence ID" value="PDA_v2.g31525.t1"/>
    <property type="gene ID" value="PDA_v2.g31525"/>
</dbReference>
<dbReference type="Proteomes" id="UP000887578">
    <property type="component" value="Unplaced"/>
</dbReference>
<dbReference type="AlphaFoldDB" id="A0A914QIP8"/>
<keyword evidence="1" id="KW-1185">Reference proteome</keyword>
<evidence type="ECO:0000313" key="2">
    <source>
        <dbReference type="WBParaSite" id="PDA_v2.g31525.t1"/>
    </source>
</evidence>
<name>A0A914QIP8_9BILA</name>
<protein>
    <submittedName>
        <fullName evidence="2">Uncharacterized protein</fullName>
    </submittedName>
</protein>
<evidence type="ECO:0000313" key="1">
    <source>
        <dbReference type="Proteomes" id="UP000887578"/>
    </source>
</evidence>
<accession>A0A914QIP8</accession>
<organism evidence="1 2">
    <name type="scientific">Panagrolaimus davidi</name>
    <dbReference type="NCBI Taxonomy" id="227884"/>
    <lineage>
        <taxon>Eukaryota</taxon>
        <taxon>Metazoa</taxon>
        <taxon>Ecdysozoa</taxon>
        <taxon>Nematoda</taxon>
        <taxon>Chromadorea</taxon>
        <taxon>Rhabditida</taxon>
        <taxon>Tylenchina</taxon>
        <taxon>Panagrolaimomorpha</taxon>
        <taxon>Panagrolaimoidea</taxon>
        <taxon>Panagrolaimidae</taxon>
        <taxon>Panagrolaimus</taxon>
    </lineage>
</organism>
<reference evidence="2" key="1">
    <citation type="submission" date="2022-11" db="UniProtKB">
        <authorList>
            <consortium name="WormBaseParasite"/>
        </authorList>
    </citation>
    <scope>IDENTIFICATION</scope>
</reference>
<dbReference type="InterPro" id="IPR017853">
    <property type="entry name" value="GH"/>
</dbReference>
<dbReference type="SUPFAM" id="SSF51445">
    <property type="entry name" value="(Trans)glycosidases"/>
    <property type="match status" value="1"/>
</dbReference>
<proteinExistence type="predicted"/>